<evidence type="ECO:0000313" key="2">
    <source>
        <dbReference type="EMBL" id="SFQ62725.1"/>
    </source>
</evidence>
<dbReference type="CDD" id="cd01027">
    <property type="entry name" value="TOPRIM_RNase_M5_like"/>
    <property type="match status" value="1"/>
</dbReference>
<evidence type="ECO:0000313" key="3">
    <source>
        <dbReference type="Proteomes" id="UP000182762"/>
    </source>
</evidence>
<sequence length="128" mass="14588">MDIGVHSNKQVMTMVEGMDKVIIVEGRSDKKRIENIIREPIEIICTNGTLSVAKLDEIIDATFDRDVYILVDSDDAGDKLRKQFRREFPEAEHLYIDRAYREVAAAPRNHIATVLLSANIDINTEFLV</sequence>
<dbReference type="PANTHER" id="PTHR39156:SF2">
    <property type="entry name" value="DNA PRIMASE (BACTERIAL TYPE) AND SMALL PRIMASE-LIKE PROTEINS"/>
    <property type="match status" value="1"/>
</dbReference>
<protein>
    <submittedName>
        <fullName evidence="2">Toprim domain protein</fullName>
    </submittedName>
</protein>
<dbReference type="Proteomes" id="UP000182762">
    <property type="component" value="Unassembled WGS sequence"/>
</dbReference>
<dbReference type="Gene3D" id="3.40.1360.10">
    <property type="match status" value="1"/>
</dbReference>
<name>A0A1I6A228_9BACI</name>
<comment type="caution">
    <text evidence="2">The sequence shown here is derived from an EMBL/GenBank/DDBJ whole genome shotgun (WGS) entry which is preliminary data.</text>
</comment>
<dbReference type="SUPFAM" id="SSF110455">
    <property type="entry name" value="Toprim domain"/>
    <property type="match status" value="1"/>
</dbReference>
<dbReference type="PANTHER" id="PTHR39156">
    <property type="entry name" value="RIBONUCLEASE M5"/>
    <property type="match status" value="1"/>
</dbReference>
<dbReference type="PROSITE" id="PS50880">
    <property type="entry name" value="TOPRIM"/>
    <property type="match status" value="1"/>
</dbReference>
<dbReference type="InterPro" id="IPR006171">
    <property type="entry name" value="TOPRIM_dom"/>
</dbReference>
<gene>
    <name evidence="2" type="ORF">SAMN02745910_02443</name>
</gene>
<dbReference type="SMART" id="SM00493">
    <property type="entry name" value="TOPRIM"/>
    <property type="match status" value="1"/>
</dbReference>
<organism evidence="2 3">
    <name type="scientific">Priestia endophytica DSM 13796</name>
    <dbReference type="NCBI Taxonomy" id="1121089"/>
    <lineage>
        <taxon>Bacteria</taxon>
        <taxon>Bacillati</taxon>
        <taxon>Bacillota</taxon>
        <taxon>Bacilli</taxon>
        <taxon>Bacillales</taxon>
        <taxon>Bacillaceae</taxon>
        <taxon>Priestia</taxon>
    </lineage>
</organism>
<keyword evidence="3" id="KW-1185">Reference proteome</keyword>
<accession>A0A1I6A228</accession>
<reference evidence="2 3" key="1">
    <citation type="submission" date="2016-10" db="EMBL/GenBank/DDBJ databases">
        <authorList>
            <person name="Varghese N."/>
            <person name="Submissions S."/>
        </authorList>
    </citation>
    <scope>NUCLEOTIDE SEQUENCE [LARGE SCALE GENOMIC DNA]</scope>
    <source>
        <strain evidence="2 3">DSM 13796</strain>
    </source>
</reference>
<proteinExistence type="predicted"/>
<dbReference type="Pfam" id="PF01751">
    <property type="entry name" value="Toprim"/>
    <property type="match status" value="1"/>
</dbReference>
<dbReference type="InterPro" id="IPR034141">
    <property type="entry name" value="TOPRIM_RNase_M5-like"/>
</dbReference>
<evidence type="ECO:0000259" key="1">
    <source>
        <dbReference type="PROSITE" id="PS50880"/>
    </source>
</evidence>
<feature type="domain" description="Toprim" evidence="1">
    <location>
        <begin position="19"/>
        <end position="107"/>
    </location>
</feature>
<dbReference type="EMBL" id="FOXX01000005">
    <property type="protein sequence ID" value="SFQ62725.1"/>
    <property type="molecule type" value="Genomic_DNA"/>
</dbReference>